<accession>A0A3G6IX03</accession>
<evidence type="ECO:0000313" key="3">
    <source>
        <dbReference type="Proteomes" id="UP000271426"/>
    </source>
</evidence>
<feature type="domain" description="DNA primase/polymerase bifunctional N-terminal" evidence="1">
    <location>
        <begin position="59"/>
        <end position="188"/>
    </location>
</feature>
<keyword evidence="3" id="KW-1185">Reference proteome</keyword>
<sequence>MQTRCKQCGGWIDLQRPGRPADYCSNACRQAAYRARKKLAQSPRAQFPADLLDRPQWACSNRKRPITPSGRPASSTDPDTWNTYAACTAPGAAGNGVGMMTGRGVVCIDLDHCLDKRGHPNYHARRVLAACKGAYVERSQSGDGLHIWGYGDPGNHLQGSLGGKATGAIYRRGQFIVVTANTYQPGRAVVLDLDAVAAIFKRERG</sequence>
<dbReference type="RefSeq" id="WP_123959658.1">
    <property type="nucleotide sequence ID" value="NZ_CP033898.1"/>
</dbReference>
<organism evidence="2 3">
    <name type="scientific">Corynebacterium pseudopelargi</name>
    <dbReference type="NCBI Taxonomy" id="2080757"/>
    <lineage>
        <taxon>Bacteria</taxon>
        <taxon>Bacillati</taxon>
        <taxon>Actinomycetota</taxon>
        <taxon>Actinomycetes</taxon>
        <taxon>Mycobacteriales</taxon>
        <taxon>Corynebacteriaceae</taxon>
        <taxon>Corynebacterium</taxon>
    </lineage>
</organism>
<dbReference type="EMBL" id="CP033898">
    <property type="protein sequence ID" value="AZA08640.1"/>
    <property type="molecule type" value="Genomic_DNA"/>
</dbReference>
<dbReference type="Pfam" id="PF09250">
    <property type="entry name" value="Prim-Pol"/>
    <property type="match status" value="1"/>
</dbReference>
<reference evidence="2 3" key="1">
    <citation type="submission" date="2018-11" db="EMBL/GenBank/DDBJ databases">
        <authorList>
            <person name="Kleinhagauer T."/>
            <person name="Glaeser S.P."/>
            <person name="Spergser J."/>
            <person name="Ruckert C."/>
            <person name="Kaempfer P."/>
            <person name="Busse H.-J."/>
        </authorList>
    </citation>
    <scope>NUCLEOTIDE SEQUENCE [LARGE SCALE GENOMIC DNA]</scope>
    <source>
        <strain evidence="2 3">812CH</strain>
    </source>
</reference>
<dbReference type="InterPro" id="IPR015330">
    <property type="entry name" value="DNA_primase/pol_bifunc_N"/>
</dbReference>
<evidence type="ECO:0000313" key="2">
    <source>
        <dbReference type="EMBL" id="AZA08640.1"/>
    </source>
</evidence>
<protein>
    <recommendedName>
        <fullName evidence="1">DNA primase/polymerase bifunctional N-terminal domain-containing protein</fullName>
    </recommendedName>
</protein>
<proteinExistence type="predicted"/>
<name>A0A3G6IX03_9CORY</name>
<dbReference type="Proteomes" id="UP000271426">
    <property type="component" value="Chromosome"/>
</dbReference>
<dbReference type="AlphaFoldDB" id="A0A3G6IX03"/>
<gene>
    <name evidence="2" type="ORF">CPPEL_02520</name>
</gene>
<dbReference type="KEGG" id="cpso:CPPEL_02520"/>
<dbReference type="OrthoDB" id="3187422at2"/>
<evidence type="ECO:0000259" key="1">
    <source>
        <dbReference type="Pfam" id="PF09250"/>
    </source>
</evidence>